<accession>A0ABQ3IYK8</accession>
<evidence type="ECO:0000256" key="1">
    <source>
        <dbReference type="ARBA" id="ARBA00022603"/>
    </source>
</evidence>
<dbReference type="SUPFAM" id="SSF55831">
    <property type="entry name" value="Thymidylate synthase/dCMP hydroxymethylase"/>
    <property type="match status" value="1"/>
</dbReference>
<dbReference type="Proteomes" id="UP000626370">
    <property type="component" value="Unassembled WGS sequence"/>
</dbReference>
<reference evidence="5" key="1">
    <citation type="journal article" date="2019" name="Int. J. Syst. Evol. Microbiol.">
        <title>The Global Catalogue of Microorganisms (GCM) 10K type strain sequencing project: providing services to taxonomists for standard genome sequencing and annotation.</title>
        <authorList>
            <consortium name="The Broad Institute Genomics Platform"/>
            <consortium name="The Broad Institute Genome Sequencing Center for Infectious Disease"/>
            <person name="Wu L."/>
            <person name="Ma J."/>
        </authorList>
    </citation>
    <scope>NUCLEOTIDE SEQUENCE [LARGE SCALE GENOMIC DNA]</scope>
    <source>
        <strain evidence="5">CGMCC 1.15922</strain>
    </source>
</reference>
<evidence type="ECO:0000313" key="5">
    <source>
        <dbReference type="Proteomes" id="UP000626370"/>
    </source>
</evidence>
<name>A0ABQ3IYK8_9GAMM</name>
<keyword evidence="1" id="KW-0489">Methyltransferase</keyword>
<keyword evidence="5" id="KW-1185">Reference proteome</keyword>
<dbReference type="Gene3D" id="3.30.572.10">
    <property type="entry name" value="Thymidylate synthase/dCMP hydroxymethylase domain"/>
    <property type="match status" value="1"/>
</dbReference>
<organism evidence="4 5">
    <name type="scientific">Thalassotalea profundi</name>
    <dbReference type="NCBI Taxonomy" id="2036687"/>
    <lineage>
        <taxon>Bacteria</taxon>
        <taxon>Pseudomonadati</taxon>
        <taxon>Pseudomonadota</taxon>
        <taxon>Gammaproteobacteria</taxon>
        <taxon>Alteromonadales</taxon>
        <taxon>Colwelliaceae</taxon>
        <taxon>Thalassotalea</taxon>
    </lineage>
</organism>
<dbReference type="InterPro" id="IPR036926">
    <property type="entry name" value="Thymidate_synth/dCMP_Mease_sf"/>
</dbReference>
<proteinExistence type="predicted"/>
<evidence type="ECO:0000259" key="3">
    <source>
        <dbReference type="Pfam" id="PF00303"/>
    </source>
</evidence>
<dbReference type="InterPro" id="IPR045097">
    <property type="entry name" value="Thymidate_synth/dCMP_Mease"/>
</dbReference>
<comment type="caution">
    <text evidence="4">The sequence shown here is derived from an EMBL/GenBank/DDBJ whole genome shotgun (WGS) entry which is preliminary data.</text>
</comment>
<gene>
    <name evidence="4" type="ORF">GCM10011501_26280</name>
</gene>
<protein>
    <recommendedName>
        <fullName evidence="3">Thymidylate synthase/dCMP hydroxymethylase domain-containing protein</fullName>
    </recommendedName>
</protein>
<keyword evidence="2" id="KW-0808">Transferase</keyword>
<feature type="domain" description="Thymidylate synthase/dCMP hydroxymethylase" evidence="3">
    <location>
        <begin position="3"/>
        <end position="81"/>
    </location>
</feature>
<sequence length="81" mass="9389">MTTTGNKPGKAYHKIVNAHIYEDQLELMRDVQLKREPFPSPKLMINPKIKSLEDLETWVTMDDFSVEGYEHHPAIAYPFSV</sequence>
<dbReference type="PANTHER" id="PTHR11548">
    <property type="entry name" value="THYMIDYLATE SYNTHASE 1"/>
    <property type="match status" value="1"/>
</dbReference>
<dbReference type="InterPro" id="IPR023451">
    <property type="entry name" value="Thymidate_synth/dCMP_Mease_dom"/>
</dbReference>
<evidence type="ECO:0000313" key="4">
    <source>
        <dbReference type="EMBL" id="GHE95400.1"/>
    </source>
</evidence>
<dbReference type="PANTHER" id="PTHR11548:SF9">
    <property type="entry name" value="THYMIDYLATE SYNTHASE"/>
    <property type="match status" value="1"/>
</dbReference>
<evidence type="ECO:0000256" key="2">
    <source>
        <dbReference type="ARBA" id="ARBA00022679"/>
    </source>
</evidence>
<dbReference type="EMBL" id="BNAH01000010">
    <property type="protein sequence ID" value="GHE95400.1"/>
    <property type="molecule type" value="Genomic_DNA"/>
</dbReference>
<dbReference type="Pfam" id="PF00303">
    <property type="entry name" value="Thymidylat_synt"/>
    <property type="match status" value="1"/>
</dbReference>